<evidence type="ECO:0000256" key="6">
    <source>
        <dbReference type="SAM" id="Phobius"/>
    </source>
</evidence>
<evidence type="ECO:0000313" key="7">
    <source>
        <dbReference type="EMBL" id="QVY60742.1"/>
    </source>
</evidence>
<organism evidence="7 8">
    <name type="scientific">Cytobacillus gottheilii</name>
    <dbReference type="NCBI Taxonomy" id="859144"/>
    <lineage>
        <taxon>Bacteria</taxon>
        <taxon>Bacillati</taxon>
        <taxon>Bacillota</taxon>
        <taxon>Bacilli</taxon>
        <taxon>Bacillales</taxon>
        <taxon>Bacillaceae</taxon>
        <taxon>Cytobacillus</taxon>
    </lineage>
</organism>
<feature type="transmembrane region" description="Helical" evidence="6">
    <location>
        <begin position="374"/>
        <end position="394"/>
    </location>
</feature>
<proteinExistence type="predicted"/>
<feature type="transmembrane region" description="Helical" evidence="6">
    <location>
        <begin position="243"/>
        <end position="263"/>
    </location>
</feature>
<keyword evidence="8" id="KW-1185">Reference proteome</keyword>
<feature type="transmembrane region" description="Helical" evidence="6">
    <location>
        <begin position="427"/>
        <end position="445"/>
    </location>
</feature>
<accession>A0ABX8FB16</accession>
<feature type="transmembrane region" description="Helical" evidence="6">
    <location>
        <begin position="46"/>
        <end position="68"/>
    </location>
</feature>
<keyword evidence="3 6" id="KW-0812">Transmembrane</keyword>
<evidence type="ECO:0000313" key="8">
    <source>
        <dbReference type="Proteomes" id="UP000679247"/>
    </source>
</evidence>
<evidence type="ECO:0000256" key="2">
    <source>
        <dbReference type="ARBA" id="ARBA00022475"/>
    </source>
</evidence>
<dbReference type="CDD" id="cd13124">
    <property type="entry name" value="MATE_SpoVB_like"/>
    <property type="match status" value="1"/>
</dbReference>
<keyword evidence="4 6" id="KW-1133">Transmembrane helix</keyword>
<dbReference type="RefSeq" id="WP_214475466.1">
    <property type="nucleotide sequence ID" value="NZ_CP071709.1"/>
</dbReference>
<gene>
    <name evidence="7" type="ORF">J1899_17300</name>
</gene>
<feature type="transmembrane region" description="Helical" evidence="6">
    <location>
        <begin position="195"/>
        <end position="215"/>
    </location>
</feature>
<keyword evidence="2" id="KW-1003">Cell membrane</keyword>
<dbReference type="InterPro" id="IPR050833">
    <property type="entry name" value="Poly_Biosynth_Transport"/>
</dbReference>
<reference evidence="7 8" key="1">
    <citation type="submission" date="2021-03" db="EMBL/GenBank/DDBJ databases">
        <title>The first data on the complete genome of the tetrodotoxin-producing bacterium.</title>
        <authorList>
            <person name="Melnikova D.I."/>
            <person name="Nijland R."/>
            <person name="Magarlamov T.Y."/>
        </authorList>
    </citation>
    <scope>NUCLEOTIDE SEQUENCE [LARGE SCALE GENOMIC DNA]</scope>
    <source>
        <strain evidence="7 8">1839</strain>
    </source>
</reference>
<name>A0ABX8FB16_9BACI</name>
<dbReference type="PIRSF" id="PIRSF038958">
    <property type="entry name" value="PG_synth_SpoVB"/>
    <property type="match status" value="1"/>
</dbReference>
<evidence type="ECO:0000256" key="3">
    <source>
        <dbReference type="ARBA" id="ARBA00022692"/>
    </source>
</evidence>
<dbReference type="InterPro" id="IPR024923">
    <property type="entry name" value="PG_synth_SpoVB"/>
</dbReference>
<feature type="transmembrane region" description="Helical" evidence="6">
    <location>
        <begin position="88"/>
        <end position="107"/>
    </location>
</feature>
<evidence type="ECO:0000256" key="1">
    <source>
        <dbReference type="ARBA" id="ARBA00004651"/>
    </source>
</evidence>
<keyword evidence="5 6" id="KW-0472">Membrane</keyword>
<feature type="transmembrane region" description="Helical" evidence="6">
    <location>
        <begin position="457"/>
        <end position="479"/>
    </location>
</feature>
<evidence type="ECO:0000256" key="5">
    <source>
        <dbReference type="ARBA" id="ARBA00023136"/>
    </source>
</evidence>
<protein>
    <submittedName>
        <fullName evidence="7">Polysaccharide biosynthesis protein</fullName>
    </submittedName>
</protein>
<feature type="transmembrane region" description="Helical" evidence="6">
    <location>
        <begin position="491"/>
        <end position="512"/>
    </location>
</feature>
<feature type="transmembrane region" description="Helical" evidence="6">
    <location>
        <begin position="296"/>
        <end position="316"/>
    </location>
</feature>
<feature type="transmembrane region" description="Helical" evidence="6">
    <location>
        <begin position="401"/>
        <end position="421"/>
    </location>
</feature>
<sequence length="537" mass="60033">MSSKLLRGTFILTLGTFVSKLLGLLYVIPFSRIVGPEGTILYQYAYVPYTIFLSMSTAGIPLAISKFIAKYNAIEEYSVGRRLFKSGIWVMLASGIIWFAILMYFAPEFAAVFTDAKENQKLEETVTVIRAVSFALIIIPFMSLIRGFFQGHQSMGPSAVSQVVEQIVRIVFLLGGAYVVLYMMDGSIVEAASVATFAAFIGGIGGLFVLFWYWYKRKPHLDQLLQHDRGTADISLRDMYKEIIIYSIPFIFVGVANPLFQLIDLMTFNRTMDGIGIDINESEYLLNILNFETHKIVIIPVTLAISFSLTLIPSITKAFVDEDQASLNRQMNQSLQVMLFLTLPAAVGVALLAEPVYTLFYTADIEGAAILRKYAPVAVLFALFSVTAAILQGINEQRFTVLSLLVGILVKLSLNVPFISWMQTEGAIYATAIGYLTAITINFYVIKKFSGYRFRFVFRRSLLIVIFTGIMLAITFFLYKVLTIFLSPESVAQSVMIVILCGVIGSGVYFYLGIKSRLVYFLFGDKVDRLLSKLKLK</sequence>
<dbReference type="EMBL" id="CP071709">
    <property type="protein sequence ID" value="QVY60742.1"/>
    <property type="molecule type" value="Genomic_DNA"/>
</dbReference>
<feature type="transmembrane region" description="Helical" evidence="6">
    <location>
        <begin position="170"/>
        <end position="189"/>
    </location>
</feature>
<dbReference type="Proteomes" id="UP000679247">
    <property type="component" value="Chromosome"/>
</dbReference>
<evidence type="ECO:0000256" key="4">
    <source>
        <dbReference type="ARBA" id="ARBA00022989"/>
    </source>
</evidence>
<comment type="subcellular location">
    <subcellularLocation>
        <location evidence="1">Cell membrane</location>
        <topology evidence="1">Multi-pass membrane protein</topology>
    </subcellularLocation>
</comment>
<feature type="transmembrane region" description="Helical" evidence="6">
    <location>
        <begin position="127"/>
        <end position="149"/>
    </location>
</feature>
<dbReference type="InterPro" id="IPR002797">
    <property type="entry name" value="Polysacc_synth"/>
</dbReference>
<feature type="transmembrane region" description="Helical" evidence="6">
    <location>
        <begin position="12"/>
        <end position="34"/>
    </location>
</feature>
<feature type="transmembrane region" description="Helical" evidence="6">
    <location>
        <begin position="337"/>
        <end position="362"/>
    </location>
</feature>
<dbReference type="PANTHER" id="PTHR30250:SF21">
    <property type="entry name" value="LIPID II FLIPPASE MURJ"/>
    <property type="match status" value="1"/>
</dbReference>
<dbReference type="PANTHER" id="PTHR30250">
    <property type="entry name" value="PST FAMILY PREDICTED COLANIC ACID TRANSPORTER"/>
    <property type="match status" value="1"/>
</dbReference>
<dbReference type="Pfam" id="PF01943">
    <property type="entry name" value="Polysacc_synt"/>
    <property type="match status" value="1"/>
</dbReference>